<dbReference type="RefSeq" id="XP_025401009.1">
    <property type="nucleotide sequence ID" value="XM_025547566.1"/>
</dbReference>
<dbReference type="EMBL" id="MSFL01000007">
    <property type="protein sequence ID" value="PWY86777.1"/>
    <property type="molecule type" value="Genomic_DNA"/>
</dbReference>
<sequence length="227" mass="24559">RSAFTHVIDFPGISYAHTSRDNKHASFSPGCSSNMRLCPPRDHPLLLPNRLLHTGCLICIAISLNLPPPRLPLLDRISPRHLQLLPLITTPQQTHILPPGPKISDHLSIHQHPGHLRTHQPRQPRARSNPQTCRQNQHQIGTTALPSSFSTASGNASPKNTTSGFTTPRTPPQHNTAPPHPAPSPASAHPDTAPCMDSTAGSSSSRAPAGFCLPARPRRVPAHRYSA</sequence>
<gene>
    <name evidence="2" type="ORF">BO70DRAFT_422478</name>
</gene>
<feature type="compositionally biased region" description="Basic residues" evidence="1">
    <location>
        <begin position="216"/>
        <end position="227"/>
    </location>
</feature>
<organism evidence="2 3">
    <name type="scientific">Aspergillus heteromorphus CBS 117.55</name>
    <dbReference type="NCBI Taxonomy" id="1448321"/>
    <lineage>
        <taxon>Eukaryota</taxon>
        <taxon>Fungi</taxon>
        <taxon>Dikarya</taxon>
        <taxon>Ascomycota</taxon>
        <taxon>Pezizomycotina</taxon>
        <taxon>Eurotiomycetes</taxon>
        <taxon>Eurotiomycetidae</taxon>
        <taxon>Eurotiales</taxon>
        <taxon>Aspergillaceae</taxon>
        <taxon>Aspergillus</taxon>
        <taxon>Aspergillus subgen. Circumdati</taxon>
    </lineage>
</organism>
<proteinExistence type="predicted"/>
<comment type="caution">
    <text evidence="2">The sequence shown here is derived from an EMBL/GenBank/DDBJ whole genome shotgun (WGS) entry which is preliminary data.</text>
</comment>
<dbReference type="AlphaFoldDB" id="A0A317WNX9"/>
<dbReference type="GeneID" id="37069803"/>
<feature type="compositionally biased region" description="Polar residues" evidence="1">
    <location>
        <begin position="126"/>
        <end position="175"/>
    </location>
</feature>
<dbReference type="VEuPathDB" id="FungiDB:BO70DRAFT_422478"/>
<evidence type="ECO:0000256" key="1">
    <source>
        <dbReference type="SAM" id="MobiDB-lite"/>
    </source>
</evidence>
<accession>A0A317WNX9</accession>
<feature type="compositionally biased region" description="Basic residues" evidence="1">
    <location>
        <begin position="112"/>
        <end position="125"/>
    </location>
</feature>
<evidence type="ECO:0000313" key="2">
    <source>
        <dbReference type="EMBL" id="PWY86777.1"/>
    </source>
</evidence>
<evidence type="ECO:0000313" key="3">
    <source>
        <dbReference type="Proteomes" id="UP000247233"/>
    </source>
</evidence>
<dbReference type="Proteomes" id="UP000247233">
    <property type="component" value="Unassembled WGS sequence"/>
</dbReference>
<reference evidence="2 3" key="1">
    <citation type="submission" date="2016-12" db="EMBL/GenBank/DDBJ databases">
        <title>The genomes of Aspergillus section Nigri reveals drivers in fungal speciation.</title>
        <authorList>
            <consortium name="DOE Joint Genome Institute"/>
            <person name="Vesth T.C."/>
            <person name="Nybo J."/>
            <person name="Theobald S."/>
            <person name="Brandl J."/>
            <person name="Frisvad J.C."/>
            <person name="Nielsen K.F."/>
            <person name="Lyhne E.K."/>
            <person name="Kogle M.E."/>
            <person name="Kuo A."/>
            <person name="Riley R."/>
            <person name="Clum A."/>
            <person name="Nolan M."/>
            <person name="Lipzen A."/>
            <person name="Salamov A."/>
            <person name="Henrissat B."/>
            <person name="Wiebenga A."/>
            <person name="De Vries R.P."/>
            <person name="Grigoriev I.V."/>
            <person name="Mortensen U.H."/>
            <person name="Andersen M.R."/>
            <person name="Baker S.E."/>
        </authorList>
    </citation>
    <scope>NUCLEOTIDE SEQUENCE [LARGE SCALE GENOMIC DNA]</scope>
    <source>
        <strain evidence="2 3">CBS 117.55</strain>
    </source>
</reference>
<feature type="non-terminal residue" evidence="2">
    <location>
        <position position="1"/>
    </location>
</feature>
<keyword evidence="3" id="KW-1185">Reference proteome</keyword>
<protein>
    <submittedName>
        <fullName evidence="2">Uncharacterized protein</fullName>
    </submittedName>
</protein>
<feature type="compositionally biased region" description="Low complexity" evidence="1">
    <location>
        <begin position="185"/>
        <end position="194"/>
    </location>
</feature>
<feature type="region of interest" description="Disordered" evidence="1">
    <location>
        <begin position="93"/>
        <end position="227"/>
    </location>
</feature>
<name>A0A317WNX9_9EURO</name>